<accession>A0A7R6P4Y8</accession>
<evidence type="ECO:0000313" key="1">
    <source>
        <dbReference type="EMBL" id="BBB26004.1"/>
    </source>
</evidence>
<reference evidence="1 2" key="1">
    <citation type="journal article" date="2008" name="Int. J. Syst. Evol. Microbiol.">
        <title>Amphritea japonica sp. nov. and Amphritea balenae sp. nov., isolated from the sediment adjacent to sperm whale carcasses off Kagoshima, Japan.</title>
        <authorList>
            <person name="Miyazaki M."/>
            <person name="Nogi Y."/>
            <person name="Fujiwara Y."/>
            <person name="Kawato M."/>
            <person name="Nagahama T."/>
            <person name="Kubokawa K."/>
            <person name="Horikoshi K."/>
        </authorList>
    </citation>
    <scope>NUCLEOTIDE SEQUENCE [LARGE SCALE GENOMIC DNA]</scope>
    <source>
        <strain evidence="1 2">ATCC BAA-1530</strain>
    </source>
</reference>
<keyword evidence="2" id="KW-1185">Reference proteome</keyword>
<dbReference type="KEGG" id="ajp:AMJAP_1409"/>
<sequence>MSSPGQNLNMSGVMQDERIERDFSARSEEEQQAFLEQTWCDQCQEVNLGMTNPNEYLFKGIIFIEGECNRCGHVVLTELTEDDF</sequence>
<name>A0A7R6P4Y8_9GAMM</name>
<organism evidence="1 2">
    <name type="scientific">Amphritea japonica ATCC BAA-1530</name>
    <dbReference type="NCBI Taxonomy" id="1278309"/>
    <lineage>
        <taxon>Bacteria</taxon>
        <taxon>Pseudomonadati</taxon>
        <taxon>Pseudomonadota</taxon>
        <taxon>Gammaproteobacteria</taxon>
        <taxon>Oceanospirillales</taxon>
        <taxon>Oceanospirillaceae</taxon>
        <taxon>Amphritea</taxon>
    </lineage>
</organism>
<dbReference type="EMBL" id="AP014545">
    <property type="protein sequence ID" value="BBB26004.1"/>
    <property type="molecule type" value="Genomic_DNA"/>
</dbReference>
<gene>
    <name evidence="1" type="ORF">AMJAP_1409</name>
</gene>
<dbReference type="Proteomes" id="UP000595663">
    <property type="component" value="Chromosome"/>
</dbReference>
<dbReference type="AlphaFoldDB" id="A0A7R6P4Y8"/>
<evidence type="ECO:0000313" key="2">
    <source>
        <dbReference type="Proteomes" id="UP000595663"/>
    </source>
</evidence>
<protein>
    <submittedName>
        <fullName evidence="1">Uncharacterized protein</fullName>
    </submittedName>
</protein>
<proteinExistence type="predicted"/>